<evidence type="ECO:0000256" key="1">
    <source>
        <dbReference type="SAM" id="MobiDB-lite"/>
    </source>
</evidence>
<dbReference type="PROSITE" id="PS51257">
    <property type="entry name" value="PROKAR_LIPOPROTEIN"/>
    <property type="match status" value="1"/>
</dbReference>
<dbReference type="RefSeq" id="WP_111745407.1">
    <property type="nucleotide sequence ID" value="NZ_JBHSQY010000002.1"/>
</dbReference>
<dbReference type="Proteomes" id="UP000249579">
    <property type="component" value="Unassembled WGS sequence"/>
</dbReference>
<accession>A0A328A4D1</accession>
<organism evidence="2 3">
    <name type="scientific">Macrococcoides bohemicum</name>
    <dbReference type="NCBI Taxonomy" id="1903056"/>
    <lineage>
        <taxon>Bacteria</taxon>
        <taxon>Bacillati</taxon>
        <taxon>Bacillota</taxon>
        <taxon>Bacilli</taxon>
        <taxon>Bacillales</taxon>
        <taxon>Staphylococcaceae</taxon>
        <taxon>Macrococcoides</taxon>
    </lineage>
</organism>
<comment type="caution">
    <text evidence="2">The sequence shown here is derived from an EMBL/GenBank/DDBJ whole genome shotgun (WGS) entry which is preliminary data.</text>
</comment>
<evidence type="ECO:0008006" key="4">
    <source>
        <dbReference type="Google" id="ProtNLM"/>
    </source>
</evidence>
<feature type="compositionally biased region" description="Basic and acidic residues" evidence="1">
    <location>
        <begin position="51"/>
        <end position="71"/>
    </location>
</feature>
<dbReference type="OrthoDB" id="2418342at2"/>
<feature type="compositionally biased region" description="Low complexity" evidence="1">
    <location>
        <begin position="33"/>
        <end position="50"/>
    </location>
</feature>
<evidence type="ECO:0000313" key="2">
    <source>
        <dbReference type="EMBL" id="RAK49362.1"/>
    </source>
</evidence>
<gene>
    <name evidence="2" type="ORF">BHX94_05995</name>
</gene>
<name>A0A328A4D1_9STAP</name>
<dbReference type="AlphaFoldDB" id="A0A328A4D1"/>
<feature type="region of interest" description="Disordered" evidence="1">
    <location>
        <begin position="24"/>
        <end position="94"/>
    </location>
</feature>
<proteinExistence type="predicted"/>
<evidence type="ECO:0000313" key="3">
    <source>
        <dbReference type="Proteomes" id="UP000249579"/>
    </source>
</evidence>
<sequence length="262" mass="29195">MRKLVSIIGVTIIMLAGCGEEEVKEKGATKIESNTTSNSDTSNQKTSNSQTKEKSEQKEIVEQTTENKETVETTTEGKALEQSNNYSKREFTQEEQQAMTDEFYAWGAERAEIGGMALSKEWFNHGAAGRGDWYAETPDGDVQVQDNGNPGKSAFITSAVGGVVFYYRQDGLTGAKELDDYFLPVGFSQEAREDKDIHKYLLADNGKVYELILPYEHACFSCGFGEYDDNGNRGNFTPDARFEVSGDSAAQAKWQEILRKYQ</sequence>
<protein>
    <recommendedName>
        <fullName evidence="4">Lipoprotein</fullName>
    </recommendedName>
</protein>
<reference evidence="2 3" key="1">
    <citation type="journal article" date="2018" name="Front. Microbiol.">
        <title>Description and Comparative Genomics of Macrococcus caseolyticus subsp. hominis subsp. nov., Macrococcus goetzii sp. nov., Macrococcus epidermidis sp. nov., and Macrococcus bohemicus sp. nov., Novel Macrococci From Human Clinical Material With Virulence Potential and Suspected Uptake of Foreign DNA by Natural Transformation.</title>
        <authorList>
            <person name="Maslanova I."/>
            <person name="Wertheimer Z."/>
            <person name="Sedlacek I."/>
            <person name="Svec P."/>
            <person name="Indrakova A."/>
            <person name="Kovarovic V."/>
            <person name="Schumann P."/>
            <person name="Sproer C."/>
            <person name="Kralova S."/>
            <person name="Sedo O."/>
            <person name="Kristofova L."/>
            <person name="Vrbovska V."/>
            <person name="Fuzik T."/>
            <person name="Petras P."/>
            <person name="Zdrahal Z."/>
            <person name="Ruzickova V."/>
            <person name="Doskar J."/>
            <person name="Pantucek R."/>
        </authorList>
    </citation>
    <scope>NUCLEOTIDE SEQUENCE [LARGE SCALE GENOMIC DNA]</scope>
    <source>
        <strain evidence="2 3">03/115</strain>
    </source>
</reference>
<dbReference type="EMBL" id="PZJG01000003">
    <property type="protein sequence ID" value="RAK49362.1"/>
    <property type="molecule type" value="Genomic_DNA"/>
</dbReference>